<dbReference type="EMBL" id="CT868296">
    <property type="protein sequence ID" value="CAK78006.1"/>
    <property type="molecule type" value="Genomic_DNA"/>
</dbReference>
<keyword evidence="9" id="KW-0106">Calcium</keyword>
<dbReference type="eggNOG" id="KOG0032">
    <property type="taxonomic scope" value="Eukaryota"/>
</dbReference>
<evidence type="ECO:0000256" key="4">
    <source>
        <dbReference type="ARBA" id="ARBA00022679"/>
    </source>
</evidence>
<dbReference type="Proteomes" id="UP000000600">
    <property type="component" value="Unassembled WGS sequence"/>
</dbReference>
<evidence type="ECO:0000256" key="10">
    <source>
        <dbReference type="ARBA" id="ARBA00022840"/>
    </source>
</evidence>
<evidence type="ECO:0000256" key="9">
    <source>
        <dbReference type="ARBA" id="ARBA00022837"/>
    </source>
</evidence>
<dbReference type="PROSITE" id="PS00108">
    <property type="entry name" value="PROTEIN_KINASE_ST"/>
    <property type="match status" value="1"/>
</dbReference>
<evidence type="ECO:0000313" key="17">
    <source>
        <dbReference type="Proteomes" id="UP000000600"/>
    </source>
</evidence>
<dbReference type="SMART" id="SM00220">
    <property type="entry name" value="S_TKc"/>
    <property type="match status" value="1"/>
</dbReference>
<dbReference type="EC" id="2.7.11.1" evidence="2"/>
<evidence type="ECO:0000256" key="14">
    <source>
        <dbReference type="PROSITE-ProRule" id="PRU10141"/>
    </source>
</evidence>
<evidence type="ECO:0000256" key="12">
    <source>
        <dbReference type="ARBA" id="ARBA00047899"/>
    </source>
</evidence>
<sequence>MQQSIFDFGKTISSFWHLCDKCLLDEQPDLIESEFLVGSKQRIKKKFLLMSETSLFKVSVMQLKIAPLLTMHVQFIDPSSDHFVQLNSDETLYGFRLSYQGKSLEIFTSDKTNYEVWKSHFRLKCIMNNFHDAFSVSKMIGKGSFAKVYSATKKENNNQYAIKAFSKSYMSQQSKGIESLLNEIKVMRKLNHPNIVKLHEVHETTNSIYFVLDMIQGGELLQRVRETGMNLQSTIEKKLAFNLISALRHMHENNLIHRDLKPENLLLKSRDNNYEIVLADFGLATSLNEEPLFKRCGTPGFVAPEILEYIDGLDFYCDKCDVFSAGIILYLLITGNTPFAGIDQKSILKNNKQCEVDFKDQQFKLAPIQMQDLVQSMLMKKPSLRLSSEECLKHPYFKELAKEYNRQTEKYQKNLQGYSEFKNAVKIGTQEIEQRSPLNFNSSDSISSNVSITRQDQRKSSIVVGASKFCQYSAKLSKQNSREITGKLLLQYIDIPQKQEPKKQKDLHRLALTNSQLKHMASSKQDSNDDPTAENCNIGAMVRQYNSTRQIRIPDSTLKIKECNTPTLQKQ</sequence>
<reference evidence="16 17" key="1">
    <citation type="journal article" date="2006" name="Nature">
        <title>Global trends of whole-genome duplications revealed by the ciliate Paramecium tetraurelia.</title>
        <authorList>
            <consortium name="Genoscope"/>
            <person name="Aury J.-M."/>
            <person name="Jaillon O."/>
            <person name="Duret L."/>
            <person name="Noel B."/>
            <person name="Jubin C."/>
            <person name="Porcel B.M."/>
            <person name="Segurens B."/>
            <person name="Daubin V."/>
            <person name="Anthouard V."/>
            <person name="Aiach N."/>
            <person name="Arnaiz O."/>
            <person name="Billaut A."/>
            <person name="Beisson J."/>
            <person name="Blanc I."/>
            <person name="Bouhouche K."/>
            <person name="Camara F."/>
            <person name="Duharcourt S."/>
            <person name="Guigo R."/>
            <person name="Gogendeau D."/>
            <person name="Katinka M."/>
            <person name="Keller A.-M."/>
            <person name="Kissmehl R."/>
            <person name="Klotz C."/>
            <person name="Koll F."/>
            <person name="Le Moue A."/>
            <person name="Lepere C."/>
            <person name="Malinsky S."/>
            <person name="Nowacki M."/>
            <person name="Nowak J.K."/>
            <person name="Plattner H."/>
            <person name="Poulain J."/>
            <person name="Ruiz F."/>
            <person name="Serrano V."/>
            <person name="Zagulski M."/>
            <person name="Dessen P."/>
            <person name="Betermier M."/>
            <person name="Weissenbach J."/>
            <person name="Scarpelli C."/>
            <person name="Schachter V."/>
            <person name="Sperling L."/>
            <person name="Meyer E."/>
            <person name="Cohen J."/>
            <person name="Wincker P."/>
        </authorList>
    </citation>
    <scope>NUCLEOTIDE SEQUENCE [LARGE SCALE GENOMIC DNA]</scope>
    <source>
        <strain evidence="16 17">Stock d4-2</strain>
    </source>
</reference>
<dbReference type="InterPro" id="IPR000719">
    <property type="entry name" value="Prot_kinase_dom"/>
</dbReference>
<evidence type="ECO:0000256" key="3">
    <source>
        <dbReference type="ARBA" id="ARBA00022527"/>
    </source>
</evidence>
<evidence type="ECO:0000256" key="2">
    <source>
        <dbReference type="ARBA" id="ARBA00012513"/>
    </source>
</evidence>
<keyword evidence="7 14" id="KW-0547">Nucleotide-binding</keyword>
<keyword evidence="5" id="KW-0479">Metal-binding</keyword>
<dbReference type="Gene3D" id="1.10.510.10">
    <property type="entry name" value="Transferase(Phosphotransferase) domain 1"/>
    <property type="match status" value="1"/>
</dbReference>
<keyword evidence="6" id="KW-0677">Repeat</keyword>
<feature type="binding site" evidence="14">
    <location>
        <position position="163"/>
    </location>
    <ligand>
        <name>ATP</name>
        <dbReference type="ChEBI" id="CHEBI:30616"/>
    </ligand>
</feature>
<dbReference type="KEGG" id="ptm:GSPATT00013453001"/>
<dbReference type="InParanoid" id="A0D4N9"/>
<evidence type="ECO:0000256" key="8">
    <source>
        <dbReference type="ARBA" id="ARBA00022777"/>
    </source>
</evidence>
<dbReference type="AlphaFoldDB" id="A0D4N9"/>
<dbReference type="HOGENOM" id="CLU_000288_177_0_1"/>
<comment type="cofactor">
    <cofactor evidence="1">
        <name>Mg(2+)</name>
        <dbReference type="ChEBI" id="CHEBI:18420"/>
    </cofactor>
</comment>
<dbReference type="PROSITE" id="PS50011">
    <property type="entry name" value="PROTEIN_KINASE_DOM"/>
    <property type="match status" value="1"/>
</dbReference>
<evidence type="ECO:0000256" key="7">
    <source>
        <dbReference type="ARBA" id="ARBA00022741"/>
    </source>
</evidence>
<keyword evidence="10 14" id="KW-0067">ATP-binding</keyword>
<dbReference type="OrthoDB" id="290808at2759"/>
<protein>
    <recommendedName>
        <fullName evidence="2">non-specific serine/threonine protein kinase</fullName>
        <ecNumber evidence="2">2.7.11.1</ecNumber>
    </recommendedName>
</protein>
<evidence type="ECO:0000256" key="1">
    <source>
        <dbReference type="ARBA" id="ARBA00001946"/>
    </source>
</evidence>
<dbReference type="RefSeq" id="XP_001445403.1">
    <property type="nucleotide sequence ID" value="XM_001445366.1"/>
</dbReference>
<dbReference type="PANTHER" id="PTHR24347">
    <property type="entry name" value="SERINE/THREONINE-PROTEIN KINASE"/>
    <property type="match status" value="1"/>
</dbReference>
<dbReference type="InterPro" id="IPR011009">
    <property type="entry name" value="Kinase-like_dom_sf"/>
</dbReference>
<dbReference type="OMA" id="FRLKCIM"/>
<dbReference type="PROSITE" id="PS00107">
    <property type="entry name" value="PROTEIN_KINASE_ATP"/>
    <property type="match status" value="1"/>
</dbReference>
<dbReference type="GO" id="GO:0007165">
    <property type="term" value="P:signal transduction"/>
    <property type="evidence" value="ECO:0000318"/>
    <property type="project" value="GO_Central"/>
</dbReference>
<keyword evidence="4" id="KW-0808">Transferase</keyword>
<dbReference type="InterPro" id="IPR008271">
    <property type="entry name" value="Ser/Thr_kinase_AS"/>
</dbReference>
<evidence type="ECO:0000256" key="6">
    <source>
        <dbReference type="ARBA" id="ARBA00022737"/>
    </source>
</evidence>
<evidence type="ECO:0000313" key="16">
    <source>
        <dbReference type="EMBL" id="CAK78006.1"/>
    </source>
</evidence>
<dbReference type="SUPFAM" id="SSF56112">
    <property type="entry name" value="Protein kinase-like (PK-like)"/>
    <property type="match status" value="1"/>
</dbReference>
<feature type="domain" description="Protein kinase" evidence="15">
    <location>
        <begin position="134"/>
        <end position="397"/>
    </location>
</feature>
<comment type="catalytic activity">
    <reaction evidence="12">
        <text>L-threonyl-[protein] + ATP = O-phospho-L-threonyl-[protein] + ADP + H(+)</text>
        <dbReference type="Rhea" id="RHEA:46608"/>
        <dbReference type="Rhea" id="RHEA-COMP:11060"/>
        <dbReference type="Rhea" id="RHEA-COMP:11605"/>
        <dbReference type="ChEBI" id="CHEBI:15378"/>
        <dbReference type="ChEBI" id="CHEBI:30013"/>
        <dbReference type="ChEBI" id="CHEBI:30616"/>
        <dbReference type="ChEBI" id="CHEBI:61977"/>
        <dbReference type="ChEBI" id="CHEBI:456216"/>
        <dbReference type="EC" id="2.7.11.1"/>
    </reaction>
</comment>
<dbReference type="GO" id="GO:0046872">
    <property type="term" value="F:metal ion binding"/>
    <property type="evidence" value="ECO:0007669"/>
    <property type="project" value="UniProtKB-KW"/>
</dbReference>
<accession>A0D4N9</accession>
<evidence type="ECO:0000256" key="5">
    <source>
        <dbReference type="ARBA" id="ARBA00022723"/>
    </source>
</evidence>
<dbReference type="STRING" id="5888.A0D4N9"/>
<keyword evidence="8" id="KW-0418">Kinase</keyword>
<evidence type="ECO:0000259" key="15">
    <source>
        <dbReference type="PROSITE" id="PS50011"/>
    </source>
</evidence>
<name>A0D4N9_PARTE</name>
<gene>
    <name evidence="16" type="ORF">GSPATT00013453001</name>
</gene>
<dbReference type="GeneID" id="5031171"/>
<proteinExistence type="inferred from homology"/>
<keyword evidence="17" id="KW-1185">Reference proteome</keyword>
<dbReference type="FunFam" id="3.30.200.20:FF:000315">
    <property type="entry name" value="Calcium-dependent protein kinase 3"/>
    <property type="match status" value="1"/>
</dbReference>
<dbReference type="Pfam" id="PF00069">
    <property type="entry name" value="Pkinase"/>
    <property type="match status" value="1"/>
</dbReference>
<dbReference type="GO" id="GO:0005524">
    <property type="term" value="F:ATP binding"/>
    <property type="evidence" value="ECO:0007669"/>
    <property type="project" value="UniProtKB-UniRule"/>
</dbReference>
<keyword evidence="3" id="KW-0723">Serine/threonine-protein kinase</keyword>
<evidence type="ECO:0000256" key="13">
    <source>
        <dbReference type="ARBA" id="ARBA00048679"/>
    </source>
</evidence>
<dbReference type="InterPro" id="IPR017441">
    <property type="entry name" value="Protein_kinase_ATP_BS"/>
</dbReference>
<comment type="catalytic activity">
    <reaction evidence="13">
        <text>L-seryl-[protein] + ATP = O-phospho-L-seryl-[protein] + ADP + H(+)</text>
        <dbReference type="Rhea" id="RHEA:17989"/>
        <dbReference type="Rhea" id="RHEA-COMP:9863"/>
        <dbReference type="Rhea" id="RHEA-COMP:11604"/>
        <dbReference type="ChEBI" id="CHEBI:15378"/>
        <dbReference type="ChEBI" id="CHEBI:29999"/>
        <dbReference type="ChEBI" id="CHEBI:30616"/>
        <dbReference type="ChEBI" id="CHEBI:83421"/>
        <dbReference type="ChEBI" id="CHEBI:456216"/>
        <dbReference type="EC" id="2.7.11.1"/>
    </reaction>
</comment>
<dbReference type="FunFam" id="1.10.510.10:FF:000945">
    <property type="entry name" value="Uncharacterized protein"/>
    <property type="match status" value="1"/>
</dbReference>
<comment type="similarity">
    <text evidence="11">Belongs to the protein kinase superfamily. Ser/Thr protein kinase family. CDPK subfamily.</text>
</comment>
<dbReference type="Gene3D" id="3.30.200.20">
    <property type="entry name" value="Phosphorylase Kinase, domain 1"/>
    <property type="match status" value="1"/>
</dbReference>
<organism evidence="16 17">
    <name type="scientific">Paramecium tetraurelia</name>
    <dbReference type="NCBI Taxonomy" id="5888"/>
    <lineage>
        <taxon>Eukaryota</taxon>
        <taxon>Sar</taxon>
        <taxon>Alveolata</taxon>
        <taxon>Ciliophora</taxon>
        <taxon>Intramacronucleata</taxon>
        <taxon>Oligohymenophorea</taxon>
        <taxon>Peniculida</taxon>
        <taxon>Parameciidae</taxon>
        <taxon>Paramecium</taxon>
    </lineage>
</organism>
<dbReference type="GO" id="GO:0004674">
    <property type="term" value="F:protein serine/threonine kinase activity"/>
    <property type="evidence" value="ECO:0000318"/>
    <property type="project" value="GO_Central"/>
</dbReference>
<evidence type="ECO:0000256" key="11">
    <source>
        <dbReference type="ARBA" id="ARBA00024334"/>
    </source>
</evidence>